<dbReference type="SMART" id="SM00283">
    <property type="entry name" value="MA"/>
    <property type="match status" value="1"/>
</dbReference>
<evidence type="ECO:0000313" key="8">
    <source>
        <dbReference type="Proteomes" id="UP000036902"/>
    </source>
</evidence>
<feature type="transmembrane region" description="Helical" evidence="5">
    <location>
        <begin position="205"/>
        <end position="228"/>
    </location>
</feature>
<keyword evidence="2 4" id="KW-0807">Transducer</keyword>
<dbReference type="Proteomes" id="UP000036902">
    <property type="component" value="Chromosome"/>
</dbReference>
<evidence type="ECO:0000256" key="1">
    <source>
        <dbReference type="ARBA" id="ARBA00004370"/>
    </source>
</evidence>
<reference evidence="8" key="1">
    <citation type="submission" date="2016-03" db="EMBL/GenBank/DDBJ databases">
        <authorList>
            <person name="Ma C."/>
            <person name="Zhou S."/>
            <person name="Yang G."/>
        </authorList>
    </citation>
    <scope>NUCLEOTIDE SEQUENCE [LARGE SCALE GENOMIC DNA]</scope>
    <source>
        <strain evidence="8">SgZ-1</strain>
    </source>
</reference>
<proteinExistence type="inferred from homology"/>
<keyword evidence="8" id="KW-1185">Reference proteome</keyword>
<dbReference type="CDD" id="cd11386">
    <property type="entry name" value="MCP_signal"/>
    <property type="match status" value="1"/>
</dbReference>
<dbReference type="STRING" id="1134435.AC731_003750"/>
<feature type="domain" description="Methyl-accepting transducer" evidence="6">
    <location>
        <begin position="289"/>
        <end position="525"/>
    </location>
</feature>
<comment type="subcellular location">
    <subcellularLocation>
        <location evidence="1">Membrane</location>
    </subcellularLocation>
</comment>
<keyword evidence="5" id="KW-0472">Membrane</keyword>
<evidence type="ECO:0000256" key="5">
    <source>
        <dbReference type="SAM" id="Phobius"/>
    </source>
</evidence>
<dbReference type="FunFam" id="1.10.287.950:FF:000001">
    <property type="entry name" value="Methyl-accepting chemotaxis sensory transducer"/>
    <property type="match status" value="1"/>
</dbReference>
<dbReference type="SUPFAM" id="SSF58104">
    <property type="entry name" value="Methyl-accepting chemotaxis protein (MCP) signaling domain"/>
    <property type="match status" value="1"/>
</dbReference>
<dbReference type="Pfam" id="PF00015">
    <property type="entry name" value="MCPsignal"/>
    <property type="match status" value="1"/>
</dbReference>
<dbReference type="GO" id="GO:0016020">
    <property type="term" value="C:membrane"/>
    <property type="evidence" value="ECO:0007669"/>
    <property type="project" value="UniProtKB-SubCell"/>
</dbReference>
<keyword evidence="5" id="KW-1133">Transmembrane helix</keyword>
<dbReference type="KEGG" id="thu:AC731_003750"/>
<evidence type="ECO:0000259" key="6">
    <source>
        <dbReference type="PROSITE" id="PS50111"/>
    </source>
</evidence>
<organism evidence="7 8">
    <name type="scientific">Thauera humireducens</name>
    <dbReference type="NCBI Taxonomy" id="1134435"/>
    <lineage>
        <taxon>Bacteria</taxon>
        <taxon>Pseudomonadati</taxon>
        <taxon>Pseudomonadota</taxon>
        <taxon>Betaproteobacteria</taxon>
        <taxon>Rhodocyclales</taxon>
        <taxon>Zoogloeaceae</taxon>
        <taxon>Thauera</taxon>
    </lineage>
</organism>
<dbReference type="EMBL" id="CP014646">
    <property type="protein sequence ID" value="AMO36129.1"/>
    <property type="molecule type" value="Genomic_DNA"/>
</dbReference>
<dbReference type="GO" id="GO:0007165">
    <property type="term" value="P:signal transduction"/>
    <property type="evidence" value="ECO:0007669"/>
    <property type="project" value="UniProtKB-KW"/>
</dbReference>
<dbReference type="PANTHER" id="PTHR32089">
    <property type="entry name" value="METHYL-ACCEPTING CHEMOTAXIS PROTEIN MCPB"/>
    <property type="match status" value="1"/>
</dbReference>
<accession>A0A140IEF4</accession>
<comment type="similarity">
    <text evidence="3">Belongs to the methyl-accepting chemotaxis (MCP) protein family.</text>
</comment>
<name>A0A140IEF4_9RHOO</name>
<evidence type="ECO:0000256" key="4">
    <source>
        <dbReference type="PROSITE-ProRule" id="PRU00284"/>
    </source>
</evidence>
<dbReference type="RefSeq" id="WP_048709339.1">
    <property type="nucleotide sequence ID" value="NZ_CP014646.1"/>
</dbReference>
<dbReference type="AlphaFoldDB" id="A0A140IEF4"/>
<dbReference type="PANTHER" id="PTHR32089:SF112">
    <property type="entry name" value="LYSOZYME-LIKE PROTEIN-RELATED"/>
    <property type="match status" value="1"/>
</dbReference>
<dbReference type="GO" id="GO:0006935">
    <property type="term" value="P:chemotaxis"/>
    <property type="evidence" value="ECO:0007669"/>
    <property type="project" value="UniProtKB-ARBA"/>
</dbReference>
<dbReference type="InterPro" id="IPR004089">
    <property type="entry name" value="MCPsignal_dom"/>
</dbReference>
<dbReference type="Gene3D" id="1.10.287.950">
    <property type="entry name" value="Methyl-accepting chemotaxis protein"/>
    <property type="match status" value="1"/>
</dbReference>
<sequence length="561" mass="60016">MKDMSLRALLTLGFGTILALLLFVGGYAIVSERSMTADIDDLANRRLPATVGYGMLNIERMRIRSQTLEVLNLRFPAEQTTAVLNDVAKARAASWEAVEQRLGEVDRLPRISAEAQRQHDAMLAQYKEWRQHYVGLDATIAGMTEASKAEDFNRFAELHAQYGRQYEAMLPVSRTLGATLDEVNAAQVARANSDAARAAADGARALAITVVLMAAGLVLGAVTGFMIYRAVMNQVGGEPAYANKLLRQVASGDLTVDIALRASDRSSMLFALREMVNQLKGLVGIISDNANHIAAASEQLSAASDSIASASDEQSQSATSMAASVEEMTVSINHVSNSATDADRMAKQSGEAARSGSDAIRNVVADINRIAREVAEATESIEELGVHSREISSVVTIIRELADQTNLLALNAAIEAARAGDQGRGFAVVADEVRKLAERTSSSTDQIARIVSEIHSGTERAVQTMRRQSENVRSSVQLSDRAGKAIEDINTGSREVVSAVEEISQALVEQSTASTEIARNVEQIATMSENNSGAVREAAGAARDLSARAAELQAAVGRFRL</sequence>
<evidence type="ECO:0000256" key="3">
    <source>
        <dbReference type="ARBA" id="ARBA00029447"/>
    </source>
</evidence>
<gene>
    <name evidence="7" type="ORF">AC731_003750</name>
</gene>
<dbReference type="PROSITE" id="PS50111">
    <property type="entry name" value="CHEMOTAXIS_TRANSDUC_2"/>
    <property type="match status" value="1"/>
</dbReference>
<evidence type="ECO:0000256" key="2">
    <source>
        <dbReference type="ARBA" id="ARBA00023224"/>
    </source>
</evidence>
<keyword evidence="5" id="KW-0812">Transmembrane</keyword>
<evidence type="ECO:0000313" key="7">
    <source>
        <dbReference type="EMBL" id="AMO36129.1"/>
    </source>
</evidence>
<protein>
    <recommendedName>
        <fullName evidence="6">Methyl-accepting transducer domain-containing protein</fullName>
    </recommendedName>
</protein>